<dbReference type="EMBL" id="FJOG01000034">
    <property type="protein sequence ID" value="CZR66081.1"/>
    <property type="molecule type" value="Genomic_DNA"/>
</dbReference>
<name>A0A1L7XLZ4_9HELO</name>
<sequence length="207" mass="23261">MHQVRYGDQPLTSKEAEDLATLIDLNEGGKKEIGIGELSDPELSIKKLHQAAENIIILKNALLATSRYLDPTQTTLFITRACVRLEYTNAAATAVAETLKDFDDLMATKSKSSKIWLYETQTKLSQELMDKETELRKNEAPFNAMSKAMKKALDMQDLKSKLEAVQRVNKSMAVFIDQHGGKMKGLADDIENLKQLGITGKYFMLRF</sequence>
<protein>
    <submittedName>
        <fullName evidence="1">Uncharacterized protein</fullName>
    </submittedName>
</protein>
<evidence type="ECO:0000313" key="2">
    <source>
        <dbReference type="Proteomes" id="UP000184330"/>
    </source>
</evidence>
<evidence type="ECO:0000313" key="1">
    <source>
        <dbReference type="EMBL" id="CZR66081.1"/>
    </source>
</evidence>
<gene>
    <name evidence="1" type="ORF">PAC_15982</name>
</gene>
<dbReference type="OrthoDB" id="10520734at2759"/>
<dbReference type="Proteomes" id="UP000184330">
    <property type="component" value="Unassembled WGS sequence"/>
</dbReference>
<dbReference type="AlphaFoldDB" id="A0A1L7XLZ4"/>
<reference evidence="1 2" key="1">
    <citation type="submission" date="2016-03" db="EMBL/GenBank/DDBJ databases">
        <authorList>
            <person name="Ploux O."/>
        </authorList>
    </citation>
    <scope>NUCLEOTIDE SEQUENCE [LARGE SCALE GENOMIC DNA]</scope>
    <source>
        <strain evidence="1 2">UAMH 11012</strain>
    </source>
</reference>
<keyword evidence="2" id="KW-1185">Reference proteome</keyword>
<organism evidence="1 2">
    <name type="scientific">Phialocephala subalpina</name>
    <dbReference type="NCBI Taxonomy" id="576137"/>
    <lineage>
        <taxon>Eukaryota</taxon>
        <taxon>Fungi</taxon>
        <taxon>Dikarya</taxon>
        <taxon>Ascomycota</taxon>
        <taxon>Pezizomycotina</taxon>
        <taxon>Leotiomycetes</taxon>
        <taxon>Helotiales</taxon>
        <taxon>Mollisiaceae</taxon>
        <taxon>Phialocephala</taxon>
        <taxon>Phialocephala fortinii species complex</taxon>
    </lineage>
</organism>
<proteinExistence type="predicted"/>
<accession>A0A1L7XLZ4</accession>